<organism evidence="8 9">
    <name type="scientific">Absicoccus porci</name>
    <dbReference type="NCBI Taxonomy" id="2486576"/>
    <lineage>
        <taxon>Bacteria</taxon>
        <taxon>Bacillati</taxon>
        <taxon>Bacillota</taxon>
        <taxon>Erysipelotrichia</taxon>
        <taxon>Erysipelotrichales</taxon>
        <taxon>Erysipelotrichaceae</taxon>
        <taxon>Absicoccus</taxon>
    </lineage>
</organism>
<reference evidence="8 9" key="1">
    <citation type="submission" date="2018-11" db="EMBL/GenBank/DDBJ databases">
        <title>Clostridium sp. nov., a member of the family Erysipelotrichaceae isolated from pig faeces.</title>
        <authorList>
            <person name="Chang Y.-H."/>
        </authorList>
    </citation>
    <scope>NUCLEOTIDE SEQUENCE [LARGE SCALE GENOMIC DNA]</scope>
    <source>
        <strain evidence="8 9">YH-panp20</strain>
    </source>
</reference>
<dbReference type="InterPro" id="IPR011245">
    <property type="entry name" value="Butyrate_kin"/>
</dbReference>
<dbReference type="GO" id="GO:0005524">
    <property type="term" value="F:ATP binding"/>
    <property type="evidence" value="ECO:0007669"/>
    <property type="project" value="UniProtKB-KW"/>
</dbReference>
<evidence type="ECO:0000256" key="7">
    <source>
        <dbReference type="RuleBase" id="RU003835"/>
    </source>
</evidence>
<dbReference type="GO" id="GO:0006083">
    <property type="term" value="P:acetate metabolic process"/>
    <property type="evidence" value="ECO:0007669"/>
    <property type="project" value="TreeGrafter"/>
</dbReference>
<accession>A0A3N0HYT2</accession>
<name>A0A3N0HYT2_9FIRM</name>
<keyword evidence="4 6" id="KW-0418">Kinase</keyword>
<dbReference type="GO" id="GO:0047761">
    <property type="term" value="F:butyrate kinase activity"/>
    <property type="evidence" value="ECO:0007669"/>
    <property type="project" value="UniProtKB-UniRule"/>
</dbReference>
<dbReference type="PANTHER" id="PTHR21060">
    <property type="entry name" value="ACETATE KINASE"/>
    <property type="match status" value="1"/>
</dbReference>
<dbReference type="Proteomes" id="UP000276568">
    <property type="component" value="Unassembled WGS sequence"/>
</dbReference>
<dbReference type="PIRSF" id="PIRSF036458">
    <property type="entry name" value="Butyrate_kin"/>
    <property type="match status" value="1"/>
</dbReference>
<evidence type="ECO:0000256" key="6">
    <source>
        <dbReference type="HAMAP-Rule" id="MF_00542"/>
    </source>
</evidence>
<keyword evidence="9" id="KW-1185">Reference proteome</keyword>
<protein>
    <recommendedName>
        <fullName evidence="6">Probable butyrate kinase</fullName>
        <shortName evidence="6">BK</shortName>
        <ecNumber evidence="6">2.7.2.7</ecNumber>
    </recommendedName>
    <alternativeName>
        <fullName evidence="6">Branched-chain carboxylic acid kinase</fullName>
    </alternativeName>
</protein>
<dbReference type="GO" id="GO:0008776">
    <property type="term" value="F:acetate kinase activity"/>
    <property type="evidence" value="ECO:0007669"/>
    <property type="project" value="TreeGrafter"/>
</dbReference>
<comment type="similarity">
    <text evidence="6 7">Belongs to the acetokinase family.</text>
</comment>
<dbReference type="SUPFAM" id="SSF53067">
    <property type="entry name" value="Actin-like ATPase domain"/>
    <property type="match status" value="2"/>
</dbReference>
<dbReference type="InterPro" id="IPR043129">
    <property type="entry name" value="ATPase_NBD"/>
</dbReference>
<dbReference type="NCBIfam" id="TIGR02707">
    <property type="entry name" value="butyr_kinase"/>
    <property type="match status" value="1"/>
</dbReference>
<keyword evidence="5 6" id="KW-0067">ATP-binding</keyword>
<proteinExistence type="inferred from homology"/>
<sequence length="367" mass="40747">MKKYKIFVINPGSTSTKLALFENMECKFSTNVFHDSSVLMKFPKINDQLMYRMMVIQLFLEQHQIDLHGVDAIVGRGGSCYALKSGVYEVDDRLLDDTRNARGGLYHVSMLGIQLAKELANIYGGRIFMVDPPIVDELCDAARITGVSGIYRKAVSHALNLKATARVHCEKYHLDYKKSNFIICHIDGGISITAHQHGQMIDGNDAGGGEGPFTPTRMGSMAVTDMLHYLYDLPKEKIQSLCYETGGLSSYFGTSDADKIHALVEKGNPKAQRVWEAMIYQINKWIGSMATVLQGHVDGILLTGGLLRFDDIIQGIKVGCEWIAPVYAYPGEFEQEAMAQGAYDVLTGKIKPVHYTGKPVWTGFEDD</sequence>
<dbReference type="NCBIfam" id="NF002834">
    <property type="entry name" value="PRK03011.1-5"/>
    <property type="match status" value="1"/>
</dbReference>
<evidence type="ECO:0000256" key="3">
    <source>
        <dbReference type="ARBA" id="ARBA00022741"/>
    </source>
</evidence>
<dbReference type="EMBL" id="RJQC01000003">
    <property type="protein sequence ID" value="RNM29817.1"/>
    <property type="molecule type" value="Genomic_DNA"/>
</dbReference>
<evidence type="ECO:0000313" key="8">
    <source>
        <dbReference type="EMBL" id="RNM29817.1"/>
    </source>
</evidence>
<comment type="subcellular location">
    <subcellularLocation>
        <location evidence="6">Cytoplasm</location>
    </subcellularLocation>
</comment>
<dbReference type="HAMAP" id="MF_00542">
    <property type="entry name" value="Butyrate_kinase"/>
    <property type="match status" value="1"/>
</dbReference>
<evidence type="ECO:0000256" key="2">
    <source>
        <dbReference type="ARBA" id="ARBA00022679"/>
    </source>
</evidence>
<dbReference type="Gene3D" id="3.30.420.40">
    <property type="match status" value="2"/>
</dbReference>
<keyword evidence="2 6" id="KW-0808">Transferase</keyword>
<comment type="catalytic activity">
    <reaction evidence="6">
        <text>butanoate + ATP = butanoyl phosphate + ADP</text>
        <dbReference type="Rhea" id="RHEA:13585"/>
        <dbReference type="ChEBI" id="CHEBI:17968"/>
        <dbReference type="ChEBI" id="CHEBI:30616"/>
        <dbReference type="ChEBI" id="CHEBI:58079"/>
        <dbReference type="ChEBI" id="CHEBI:456216"/>
        <dbReference type="EC" id="2.7.2.7"/>
    </reaction>
</comment>
<evidence type="ECO:0000313" key="9">
    <source>
        <dbReference type="Proteomes" id="UP000276568"/>
    </source>
</evidence>
<dbReference type="Pfam" id="PF00871">
    <property type="entry name" value="Acetate_kinase"/>
    <property type="match status" value="1"/>
</dbReference>
<evidence type="ECO:0000256" key="1">
    <source>
        <dbReference type="ARBA" id="ARBA00022490"/>
    </source>
</evidence>
<dbReference type="CDD" id="cd24011">
    <property type="entry name" value="ASKHA_NBD_BK"/>
    <property type="match status" value="1"/>
</dbReference>
<dbReference type="RefSeq" id="WP_128520881.1">
    <property type="nucleotide sequence ID" value="NZ_RJQC01000003.1"/>
</dbReference>
<evidence type="ECO:0000256" key="5">
    <source>
        <dbReference type="ARBA" id="ARBA00022840"/>
    </source>
</evidence>
<keyword evidence="3 6" id="KW-0547">Nucleotide-binding</keyword>
<keyword evidence="1 6" id="KW-0963">Cytoplasm</keyword>
<dbReference type="PANTHER" id="PTHR21060:SF3">
    <property type="entry name" value="BUTYRATE KINASE 2-RELATED"/>
    <property type="match status" value="1"/>
</dbReference>
<dbReference type="PRINTS" id="PR00471">
    <property type="entry name" value="ACETATEKNASE"/>
</dbReference>
<dbReference type="InterPro" id="IPR000890">
    <property type="entry name" value="Aliphatic_acid_kin_short-chain"/>
</dbReference>
<dbReference type="OrthoDB" id="9771859at2"/>
<comment type="caution">
    <text evidence="8">The sequence shown here is derived from an EMBL/GenBank/DDBJ whole genome shotgun (WGS) entry which is preliminary data.</text>
</comment>
<evidence type="ECO:0000256" key="4">
    <source>
        <dbReference type="ARBA" id="ARBA00022777"/>
    </source>
</evidence>
<dbReference type="GO" id="GO:0005737">
    <property type="term" value="C:cytoplasm"/>
    <property type="evidence" value="ECO:0007669"/>
    <property type="project" value="UniProtKB-SubCell"/>
</dbReference>
<dbReference type="EC" id="2.7.2.7" evidence="6"/>
<dbReference type="AlphaFoldDB" id="A0A3N0HYT2"/>
<gene>
    <name evidence="6 8" type="primary">buk</name>
    <name evidence="8" type="ORF">EDX97_09335</name>
</gene>